<keyword evidence="4" id="KW-1185">Reference proteome</keyword>
<name>A0ABS1LCM4_9ACTN</name>
<reference evidence="3 4" key="1">
    <citation type="submission" date="2021-01" db="EMBL/GenBank/DDBJ databases">
        <title>Genome seq and assembly of Nocardiodes sp. G10.</title>
        <authorList>
            <person name="Chhetri G."/>
        </authorList>
    </citation>
    <scope>NUCLEOTIDE SEQUENCE [LARGE SCALE GENOMIC DNA]</scope>
    <source>
        <strain evidence="3 4">G10</strain>
    </source>
</reference>
<dbReference type="InterPro" id="IPR007569">
    <property type="entry name" value="DUF559"/>
</dbReference>
<feature type="compositionally biased region" description="Basic and acidic residues" evidence="1">
    <location>
        <begin position="1"/>
        <end position="19"/>
    </location>
</feature>
<dbReference type="Proteomes" id="UP000636918">
    <property type="component" value="Unassembled WGS sequence"/>
</dbReference>
<evidence type="ECO:0000313" key="3">
    <source>
        <dbReference type="EMBL" id="MBL0749441.1"/>
    </source>
</evidence>
<sequence>MPKQTSHDDPRLVRARRDAAQQGGVLSRPQLYALGITRSEVRGQVRAHRWQLVGDQSVCLHNGEISDLGHQWAAVFQGGPRAHLDGASALIAGGLEHFTVDRQRVSVPRGARVRRSRLYDIRQTRRWSAEDLAASGIPRSRPDVAGVRTALWAASDRQAVYALTLVVQQGLTTAELLGQQALRIKRDRRRRLVHDTILDLLDGARSLGELDVVRELRKRGLPSPTRQVLRRDKANRYYLDLYWEDYRLVVEVDGIHHAWATNVVGDALRQNSLVIDGDRVLRLPLLGLRLEPDAFFEQIEEGLVAGGWCRAA</sequence>
<feature type="domain" description="DUF559" evidence="2">
    <location>
        <begin position="230"/>
        <end position="300"/>
    </location>
</feature>
<comment type="caution">
    <text evidence="3">The sequence shown here is derived from an EMBL/GenBank/DDBJ whole genome shotgun (WGS) entry which is preliminary data.</text>
</comment>
<organism evidence="3 4">
    <name type="scientific">Nocardioides baculatus</name>
    <dbReference type="NCBI Taxonomy" id="2801337"/>
    <lineage>
        <taxon>Bacteria</taxon>
        <taxon>Bacillati</taxon>
        <taxon>Actinomycetota</taxon>
        <taxon>Actinomycetes</taxon>
        <taxon>Propionibacteriales</taxon>
        <taxon>Nocardioidaceae</taxon>
        <taxon>Nocardioides</taxon>
    </lineage>
</organism>
<accession>A0ABS1LCM4</accession>
<dbReference type="Pfam" id="PF04480">
    <property type="entry name" value="DUF559"/>
    <property type="match status" value="1"/>
</dbReference>
<evidence type="ECO:0000259" key="2">
    <source>
        <dbReference type="Pfam" id="PF04480"/>
    </source>
</evidence>
<dbReference type="RefSeq" id="WP_201939429.1">
    <property type="nucleotide sequence ID" value="NZ_JAERSG010000005.1"/>
</dbReference>
<evidence type="ECO:0000256" key="1">
    <source>
        <dbReference type="SAM" id="MobiDB-lite"/>
    </source>
</evidence>
<dbReference type="EMBL" id="JAERSG010000005">
    <property type="protein sequence ID" value="MBL0749441.1"/>
    <property type="molecule type" value="Genomic_DNA"/>
</dbReference>
<feature type="region of interest" description="Disordered" evidence="1">
    <location>
        <begin position="1"/>
        <end position="21"/>
    </location>
</feature>
<gene>
    <name evidence="3" type="ORF">JI751_17615</name>
</gene>
<evidence type="ECO:0000313" key="4">
    <source>
        <dbReference type="Proteomes" id="UP000636918"/>
    </source>
</evidence>
<proteinExistence type="predicted"/>
<protein>
    <submittedName>
        <fullName evidence="3">DUF559 domain-containing protein</fullName>
    </submittedName>
</protein>